<reference evidence="1 2" key="1">
    <citation type="journal article" date="2019" name="Mol. Biol. Evol.">
        <title>Blast fungal genomes show frequent chromosomal changes, gene gains and losses, and effector gene turnover.</title>
        <authorList>
            <person name="Gomez Luciano L.B."/>
            <person name="Jason Tsai I."/>
            <person name="Chuma I."/>
            <person name="Tosa Y."/>
            <person name="Chen Y.H."/>
            <person name="Li J.Y."/>
            <person name="Li M.Y."/>
            <person name="Jade Lu M.Y."/>
            <person name="Nakayashiki H."/>
            <person name="Li W.H."/>
        </authorList>
    </citation>
    <scope>NUCLEOTIDE SEQUENCE [LARGE SCALE GENOMIC DNA]</scope>
    <source>
        <strain evidence="1">MZ5-1-6</strain>
    </source>
</reference>
<dbReference type="VEuPathDB" id="FungiDB:M_BR32_EuGene_00095581"/>
<gene>
    <name evidence="1" type="ORF">PoMZ_05541</name>
</gene>
<dbReference type="PANTHER" id="PTHR38849:SF1">
    <property type="entry name" value="SMALL SECRETED PROTEIN"/>
    <property type="match status" value="1"/>
</dbReference>
<protein>
    <submittedName>
        <fullName evidence="1">Uncharacterized protein</fullName>
    </submittedName>
</protein>
<proteinExistence type="predicted"/>
<accession>A0A4P7NNS9</accession>
<evidence type="ECO:0000313" key="2">
    <source>
        <dbReference type="Proteomes" id="UP000294847"/>
    </source>
</evidence>
<dbReference type="PANTHER" id="PTHR38849">
    <property type="entry name" value="SMALL SECRETED PROTEIN"/>
    <property type="match status" value="1"/>
</dbReference>
<dbReference type="AlphaFoldDB" id="A0A4P7NNS9"/>
<evidence type="ECO:0000313" key="1">
    <source>
        <dbReference type="EMBL" id="QBZ63850.1"/>
    </source>
</evidence>
<dbReference type="Proteomes" id="UP000294847">
    <property type="component" value="Chromosome 6"/>
</dbReference>
<dbReference type="OMA" id="ETDAFNG"/>
<organism evidence="1 2">
    <name type="scientific">Pyricularia oryzae</name>
    <name type="common">Rice blast fungus</name>
    <name type="synonym">Magnaporthe oryzae</name>
    <dbReference type="NCBI Taxonomy" id="318829"/>
    <lineage>
        <taxon>Eukaryota</taxon>
        <taxon>Fungi</taxon>
        <taxon>Dikarya</taxon>
        <taxon>Ascomycota</taxon>
        <taxon>Pezizomycotina</taxon>
        <taxon>Sordariomycetes</taxon>
        <taxon>Sordariomycetidae</taxon>
        <taxon>Magnaporthales</taxon>
        <taxon>Pyriculariaceae</taxon>
        <taxon>Pyricularia</taxon>
    </lineage>
</organism>
<sequence>MFFSKTLILALATAAVALPTSQQLDKRAGILKKEPYSQFQVSDGVGGDALAEVKKKFPIDEAKIASIDPADLQIIKDARTTAEKAEVEGFNPAIAKATGEEKEELEVGKTKNKVLKLQLEVEELQAELAQVKTENAEDKKKRAAKLEEEKKKLDSNINLDKKNAGKKSKSVAFNG</sequence>
<dbReference type="SMR" id="A0A4P7NNS9"/>
<dbReference type="EMBL" id="CP034209">
    <property type="protein sequence ID" value="QBZ63850.1"/>
    <property type="molecule type" value="Genomic_DNA"/>
</dbReference>
<name>A0A4P7NNS9_PYROR</name>